<name>A0A3N1M8H1_9PROT</name>
<sequence>MSTTFKAACIQMTTARDMAPNIDTIASLTRQARSAGADLVMTPEVSNMIEPDRKAQLAKVRFEGDDPMLAAGRDLARETGVWLLLGSLAVKAEGEERLANRSFLLSPAGEIVARYDKIHMFDVDLAGGESYRESNRFRPGEQAVVADLPWGRLGMTICYDMRFAYLYRALAHAGATMLSVPAAFTVPTGRAHWHTLLRARAIETGCYVFAPAQTGEHAEGRRTYGHSLIISPWGEVLADAEEAVGFVMAEIDPAKVVEARRMVPALGHDRPFALPGQPIARAAE</sequence>
<dbReference type="RefSeq" id="WP_123689314.1">
    <property type="nucleotide sequence ID" value="NZ_AP019700.1"/>
</dbReference>
<dbReference type="AlphaFoldDB" id="A0A3N1M8H1"/>
<dbReference type="Proteomes" id="UP000278222">
    <property type="component" value="Unassembled WGS sequence"/>
</dbReference>
<dbReference type="InterPro" id="IPR045254">
    <property type="entry name" value="Nit1/2_C-N_Hydrolase"/>
</dbReference>
<accession>A0A3N1M8H1</accession>
<dbReference type="Gene3D" id="3.60.110.10">
    <property type="entry name" value="Carbon-nitrogen hydrolase"/>
    <property type="match status" value="1"/>
</dbReference>
<dbReference type="PANTHER" id="PTHR23088">
    <property type="entry name" value="NITRILASE-RELATED"/>
    <property type="match status" value="1"/>
</dbReference>
<dbReference type="SUPFAM" id="SSF56317">
    <property type="entry name" value="Carbon-nitrogen hydrolase"/>
    <property type="match status" value="1"/>
</dbReference>
<comment type="caution">
    <text evidence="3">The sequence shown here is derived from an EMBL/GenBank/DDBJ whole genome shotgun (WGS) entry which is preliminary data.</text>
</comment>
<dbReference type="EMBL" id="RJKX01000013">
    <property type="protein sequence ID" value="ROP99987.1"/>
    <property type="molecule type" value="Genomic_DNA"/>
</dbReference>
<dbReference type="InterPro" id="IPR003010">
    <property type="entry name" value="C-N_Hydrolase"/>
</dbReference>
<dbReference type="GO" id="GO:0016811">
    <property type="term" value="F:hydrolase activity, acting on carbon-nitrogen (but not peptide) bonds, in linear amides"/>
    <property type="evidence" value="ECO:0007669"/>
    <property type="project" value="InterPro"/>
</dbReference>
<evidence type="ECO:0000259" key="2">
    <source>
        <dbReference type="PROSITE" id="PS50263"/>
    </source>
</evidence>
<keyword evidence="4" id="KW-1185">Reference proteome</keyword>
<gene>
    <name evidence="3" type="ORF">EDC65_1782</name>
</gene>
<proteinExistence type="predicted"/>
<dbReference type="CDD" id="cd07572">
    <property type="entry name" value="nit"/>
    <property type="match status" value="1"/>
</dbReference>
<feature type="domain" description="CN hydrolase" evidence="2">
    <location>
        <begin position="5"/>
        <end position="253"/>
    </location>
</feature>
<evidence type="ECO:0000313" key="3">
    <source>
        <dbReference type="EMBL" id="ROP99987.1"/>
    </source>
</evidence>
<dbReference type="PANTHER" id="PTHR23088:SF27">
    <property type="entry name" value="DEAMINATED GLUTATHIONE AMIDASE"/>
    <property type="match status" value="1"/>
</dbReference>
<dbReference type="OrthoDB" id="9811121at2"/>
<organism evidence="3 4">
    <name type="scientific">Stella humosa</name>
    <dbReference type="NCBI Taxonomy" id="94"/>
    <lineage>
        <taxon>Bacteria</taxon>
        <taxon>Pseudomonadati</taxon>
        <taxon>Pseudomonadota</taxon>
        <taxon>Alphaproteobacteria</taxon>
        <taxon>Rhodospirillales</taxon>
        <taxon>Stellaceae</taxon>
        <taxon>Stella</taxon>
    </lineage>
</organism>
<keyword evidence="1 3" id="KW-0378">Hydrolase</keyword>
<evidence type="ECO:0000256" key="1">
    <source>
        <dbReference type="ARBA" id="ARBA00022801"/>
    </source>
</evidence>
<evidence type="ECO:0000313" key="4">
    <source>
        <dbReference type="Proteomes" id="UP000278222"/>
    </source>
</evidence>
<dbReference type="InterPro" id="IPR036526">
    <property type="entry name" value="C-N_Hydrolase_sf"/>
</dbReference>
<reference evidence="3 4" key="1">
    <citation type="submission" date="2018-11" db="EMBL/GenBank/DDBJ databases">
        <title>Genomic Encyclopedia of Type Strains, Phase IV (KMG-IV): sequencing the most valuable type-strain genomes for metagenomic binning, comparative biology and taxonomic classification.</title>
        <authorList>
            <person name="Goeker M."/>
        </authorList>
    </citation>
    <scope>NUCLEOTIDE SEQUENCE [LARGE SCALE GENOMIC DNA]</scope>
    <source>
        <strain evidence="3 4">DSM 5900</strain>
    </source>
</reference>
<dbReference type="PROSITE" id="PS50263">
    <property type="entry name" value="CN_HYDROLASE"/>
    <property type="match status" value="1"/>
</dbReference>
<dbReference type="Pfam" id="PF00795">
    <property type="entry name" value="CN_hydrolase"/>
    <property type="match status" value="1"/>
</dbReference>
<protein>
    <submittedName>
        <fullName evidence="3">Putative amidohydrolase</fullName>
    </submittedName>
</protein>